<proteinExistence type="predicted"/>
<reference evidence="2 3" key="2">
    <citation type="submission" date="2009-03" db="EMBL/GenBank/DDBJ databases">
        <title>Draft genome sequence of Roseburia inulinivorans (DSM 16841).</title>
        <authorList>
            <person name="Sudarsanam P."/>
            <person name="Ley R."/>
            <person name="Guruge J."/>
            <person name="Turnbaugh P.J."/>
            <person name="Mahowald M."/>
            <person name="Liep D."/>
            <person name="Gordon J."/>
        </authorList>
    </citation>
    <scope>NUCLEOTIDE SEQUENCE [LARGE SCALE GENOMIC DNA]</scope>
    <source>
        <strain evidence="2 3">DSM 16841</strain>
    </source>
</reference>
<dbReference type="AlphaFoldDB" id="C0FQB1"/>
<organism evidence="2 3">
    <name type="scientific">Roseburia inulinivorans DSM 16841</name>
    <dbReference type="NCBI Taxonomy" id="622312"/>
    <lineage>
        <taxon>Bacteria</taxon>
        <taxon>Bacillati</taxon>
        <taxon>Bacillota</taxon>
        <taxon>Clostridia</taxon>
        <taxon>Lachnospirales</taxon>
        <taxon>Lachnospiraceae</taxon>
        <taxon>Roseburia</taxon>
    </lineage>
</organism>
<gene>
    <name evidence="2" type="ORF">ROSEINA2194_00915</name>
</gene>
<evidence type="ECO:0000313" key="2">
    <source>
        <dbReference type="EMBL" id="EEG95133.1"/>
    </source>
</evidence>
<evidence type="ECO:0000259" key="1">
    <source>
        <dbReference type="Pfam" id="PF18980"/>
    </source>
</evidence>
<feature type="domain" description="DUF5716" evidence="1">
    <location>
        <begin position="12"/>
        <end position="208"/>
    </location>
</feature>
<dbReference type="InterPro" id="IPR043770">
    <property type="entry name" value="DUF5716_C"/>
</dbReference>
<accession>C0FQB1</accession>
<protein>
    <recommendedName>
        <fullName evidence="1">DUF5716 domain-containing protein</fullName>
    </recommendedName>
</protein>
<dbReference type="eggNOG" id="ENOG502ZB38">
    <property type="taxonomic scope" value="Bacteria"/>
</dbReference>
<reference evidence="2 3" key="1">
    <citation type="submission" date="2009-02" db="EMBL/GenBank/DDBJ databases">
        <authorList>
            <person name="Fulton L."/>
            <person name="Clifton S."/>
            <person name="Fulton B."/>
            <person name="Xu J."/>
            <person name="Minx P."/>
            <person name="Pepin K.H."/>
            <person name="Johnson M."/>
            <person name="Bhonagiri V."/>
            <person name="Nash W.E."/>
            <person name="Mardis E.R."/>
            <person name="Wilson R.K."/>
        </authorList>
    </citation>
    <scope>NUCLEOTIDE SEQUENCE [LARGE SCALE GENOMIC DNA]</scope>
    <source>
        <strain evidence="2 3">DSM 16841</strain>
    </source>
</reference>
<comment type="caution">
    <text evidence="2">The sequence shown here is derived from an EMBL/GenBank/DDBJ whole genome shotgun (WGS) entry which is preliminary data.</text>
</comment>
<dbReference type="Proteomes" id="UP000003561">
    <property type="component" value="Unassembled WGS sequence"/>
</dbReference>
<dbReference type="EMBL" id="ACFY01000040">
    <property type="protein sequence ID" value="EEG95133.1"/>
    <property type="molecule type" value="Genomic_DNA"/>
</dbReference>
<dbReference type="Pfam" id="PF18980">
    <property type="entry name" value="DUF5716_C"/>
    <property type="match status" value="1"/>
</dbReference>
<name>C0FQB1_9FIRM</name>
<evidence type="ECO:0000313" key="3">
    <source>
        <dbReference type="Proteomes" id="UP000003561"/>
    </source>
</evidence>
<sequence>MVTITEEVHALDGIHKDESFYKILLDSFHGHICSSVYLVGDGFDGDWMKMSLSYMCKGRRAFIGKNLYSKGACYAAIVREQKNPWPYVYMGDNEMKVNVSLKVKNRGKWEFLSLINAGDNWYEASGDCEVLLDGDKEIDFWLQLPHSRDARIEKLELSDLPERKPKTTRLRISAKPVSDSRVKIKIRDLGFGEIVKSSDLTWEYTMSL</sequence>